<gene>
    <name evidence="1" type="ORF">NAEGRDRAFT_79546</name>
</gene>
<evidence type="ECO:0000313" key="1">
    <source>
        <dbReference type="EMBL" id="EFC45028.1"/>
    </source>
</evidence>
<dbReference type="EMBL" id="GG738865">
    <property type="protein sequence ID" value="EFC45028.1"/>
    <property type="molecule type" value="Genomic_DNA"/>
</dbReference>
<name>D2VDM6_NAEGR</name>
<proteinExistence type="predicted"/>
<dbReference type="RefSeq" id="XP_002677772.1">
    <property type="nucleotide sequence ID" value="XM_002677726.1"/>
</dbReference>
<dbReference type="InterPro" id="IPR011256">
    <property type="entry name" value="Reg_factor_effector_dom_sf"/>
</dbReference>
<dbReference type="Gene3D" id="3.20.80.10">
    <property type="entry name" value="Regulatory factor, effector binding domain"/>
    <property type="match status" value="1"/>
</dbReference>
<accession>D2VDM6</accession>
<dbReference type="GeneID" id="8850316"/>
<keyword evidence="2" id="KW-1185">Reference proteome</keyword>
<dbReference type="AlphaFoldDB" id="D2VDM6"/>
<evidence type="ECO:0000313" key="2">
    <source>
        <dbReference type="Proteomes" id="UP000006671"/>
    </source>
</evidence>
<protein>
    <recommendedName>
        <fullName evidence="3">GyrI-like small molecule binding domain-containing protein</fullName>
    </recommendedName>
</protein>
<reference evidence="1 2" key="1">
    <citation type="journal article" date="2010" name="Cell">
        <title>The genome of Naegleria gruberi illuminates early eukaryotic versatility.</title>
        <authorList>
            <person name="Fritz-Laylin L.K."/>
            <person name="Prochnik S.E."/>
            <person name="Ginger M.L."/>
            <person name="Dacks J.B."/>
            <person name="Carpenter M.L."/>
            <person name="Field M.C."/>
            <person name="Kuo A."/>
            <person name="Paredez A."/>
            <person name="Chapman J."/>
            <person name="Pham J."/>
            <person name="Shu S."/>
            <person name="Neupane R."/>
            <person name="Cipriano M."/>
            <person name="Mancuso J."/>
            <person name="Tu H."/>
            <person name="Salamov A."/>
            <person name="Lindquist E."/>
            <person name="Shapiro H."/>
            <person name="Lucas S."/>
            <person name="Grigoriev I.V."/>
            <person name="Cande W.Z."/>
            <person name="Fulton C."/>
            <person name="Rokhsar D.S."/>
            <person name="Dawson S.C."/>
        </authorList>
    </citation>
    <scope>NUCLEOTIDE SEQUENCE [LARGE SCALE GENOMIC DNA]</scope>
    <source>
        <strain evidence="1 2">NEG-M</strain>
    </source>
</reference>
<dbReference type="Proteomes" id="UP000006671">
    <property type="component" value="Unassembled WGS sequence"/>
</dbReference>
<evidence type="ECO:0008006" key="3">
    <source>
        <dbReference type="Google" id="ProtNLM"/>
    </source>
</evidence>
<sequence>MSQLAQPAELITFREDQFYLSVSRQSVSVITPEFTNWIKQTHEMALKLVGEQSRMYPATFYNRFDSVEDVDLENAVFLTAETVEKFNLPSKREEFEESIKKVNETCSYSLPIQLKTIPKGVYLKKHYVGPYMHLGRVWEELKTELSEKFGEIYEEAPYPSWEEHPNHEILMKEVPKDEELISDLFTRLIEKK</sequence>
<dbReference type="KEGG" id="ngr:NAEGRDRAFT_79546"/>
<dbReference type="InParanoid" id="D2VDM6"/>
<organism evidence="2">
    <name type="scientific">Naegleria gruberi</name>
    <name type="common">Amoeba</name>
    <dbReference type="NCBI Taxonomy" id="5762"/>
    <lineage>
        <taxon>Eukaryota</taxon>
        <taxon>Discoba</taxon>
        <taxon>Heterolobosea</taxon>
        <taxon>Tetramitia</taxon>
        <taxon>Eutetramitia</taxon>
        <taxon>Vahlkampfiidae</taxon>
        <taxon>Naegleria</taxon>
    </lineage>
</organism>
<dbReference type="VEuPathDB" id="AmoebaDB:NAEGRDRAFT_79546"/>